<dbReference type="Proteomes" id="UP000824533">
    <property type="component" value="Linkage Group LG20"/>
</dbReference>
<organism evidence="1 2">
    <name type="scientific">Dendrolimus kikuchii</name>
    <dbReference type="NCBI Taxonomy" id="765133"/>
    <lineage>
        <taxon>Eukaryota</taxon>
        <taxon>Metazoa</taxon>
        <taxon>Ecdysozoa</taxon>
        <taxon>Arthropoda</taxon>
        <taxon>Hexapoda</taxon>
        <taxon>Insecta</taxon>
        <taxon>Pterygota</taxon>
        <taxon>Neoptera</taxon>
        <taxon>Endopterygota</taxon>
        <taxon>Lepidoptera</taxon>
        <taxon>Glossata</taxon>
        <taxon>Ditrysia</taxon>
        <taxon>Bombycoidea</taxon>
        <taxon>Lasiocampidae</taxon>
        <taxon>Dendrolimus</taxon>
    </lineage>
</organism>
<name>A0ACC1CNW8_9NEOP</name>
<protein>
    <submittedName>
        <fullName evidence="1">Uncharacterized protein</fullName>
    </submittedName>
</protein>
<evidence type="ECO:0000313" key="2">
    <source>
        <dbReference type="Proteomes" id="UP000824533"/>
    </source>
</evidence>
<evidence type="ECO:0000313" key="1">
    <source>
        <dbReference type="EMBL" id="KAJ0173273.1"/>
    </source>
</evidence>
<gene>
    <name evidence="1" type="ORF">K1T71_011449</name>
</gene>
<comment type="caution">
    <text evidence="1">The sequence shown here is derived from an EMBL/GenBank/DDBJ whole genome shotgun (WGS) entry which is preliminary data.</text>
</comment>
<sequence>MIRAISTLLLLAWAVPSHEQHNLPPSPCPNVFNYEPLGTELGMWYGSVHLSTDSVLHSLWLNIVLDNKADNVGNWIGNVTTEDTIDFQIENTKMKLYPGPAFVMRFFVQYNKLGPNPRLRAIRLNGRDICNADTPQLVTIVSQNEKGTGQTTGSFCNDIDRTIHRTQPTMPPQYVKPVIKPTERPANTTSLNRNPIPTKIDDSDFYSGGIPTFVISDSPPSSSNIYNEQNQCGQVKLNANPLVVNGGRALNGQWPWHVALYQTQTVDHKYICGGTLVTRRHVITAAHCVTRKASRRVVNLNTLTVYLGKHNLRTSIEGVQIRFVNNIVIAPQYNSSTFAKDLAILELQEPVTYSDWVQPVCLWPESKVDLRHVIAQKGSVVGWGFDDSGMASEELNLVEMPVVSAETCIRSYADFFVRFTSSYTYCAGYRDGTSVCNGDSGGGMVFEIGNKWFLRGLVSLSVAKQNEFRCDPTHYVIFTDIAKFLPWIKQNIYDY</sequence>
<keyword evidence="2" id="KW-1185">Reference proteome</keyword>
<proteinExistence type="predicted"/>
<dbReference type="EMBL" id="CM034406">
    <property type="protein sequence ID" value="KAJ0173273.1"/>
    <property type="molecule type" value="Genomic_DNA"/>
</dbReference>
<reference evidence="1 2" key="1">
    <citation type="journal article" date="2021" name="Front. Genet.">
        <title>Chromosome-Level Genome Assembly Reveals Significant Gene Expansion in the Toll and IMD Signaling Pathways of Dendrolimus kikuchii.</title>
        <authorList>
            <person name="Zhou J."/>
            <person name="Wu P."/>
            <person name="Xiong Z."/>
            <person name="Liu N."/>
            <person name="Zhao N."/>
            <person name="Ji M."/>
            <person name="Qiu Y."/>
            <person name="Yang B."/>
        </authorList>
    </citation>
    <scope>NUCLEOTIDE SEQUENCE [LARGE SCALE GENOMIC DNA]</scope>
    <source>
        <strain evidence="1">Ann1</strain>
    </source>
</reference>
<accession>A0ACC1CNW8</accession>